<dbReference type="Gene3D" id="1.20.1270.60">
    <property type="entry name" value="Arfaptin homology (AH) domain/BAR domain"/>
    <property type="match status" value="1"/>
</dbReference>
<dbReference type="RefSeq" id="XP_043183267.1">
    <property type="nucleotide sequence ID" value="XM_043327882.1"/>
</dbReference>
<feature type="region of interest" description="Disordered" evidence="2">
    <location>
        <begin position="690"/>
        <end position="717"/>
    </location>
</feature>
<feature type="compositionally biased region" description="Basic residues" evidence="2">
    <location>
        <begin position="806"/>
        <end position="817"/>
    </location>
</feature>
<dbReference type="PANTHER" id="PTHR31962">
    <property type="entry name" value="SPHINGOLIPID LONG CHAIN BASE-RESPONSIVE PROTEIN PIL1"/>
    <property type="match status" value="1"/>
</dbReference>
<reference evidence="4" key="1">
    <citation type="submission" date="2020-05" db="EMBL/GenBank/DDBJ databases">
        <title>Evolutionary and genomic comparisons of hybrid uninucleate and nonhybrid Rhizoctonia fungi.</title>
        <authorList>
            <person name="Li C."/>
            <person name="Chen X."/>
        </authorList>
    </citation>
    <scope>NUCLEOTIDE SEQUENCE</scope>
    <source>
        <strain evidence="4">AG-1 IA</strain>
    </source>
</reference>
<dbReference type="Pfam" id="PF01419">
    <property type="entry name" value="Jacalin"/>
    <property type="match status" value="1"/>
</dbReference>
<feature type="compositionally biased region" description="Polar residues" evidence="2">
    <location>
        <begin position="1700"/>
        <end position="1715"/>
    </location>
</feature>
<feature type="region of interest" description="Disordered" evidence="2">
    <location>
        <begin position="536"/>
        <end position="664"/>
    </location>
</feature>
<dbReference type="PANTHER" id="PTHR31962:SF1">
    <property type="entry name" value="SPHINGOLIPID LONG CHAIN BASE-RESPONSIVE PROTEIN PIL1"/>
    <property type="match status" value="1"/>
</dbReference>
<feature type="compositionally biased region" description="Low complexity" evidence="2">
    <location>
        <begin position="904"/>
        <end position="923"/>
    </location>
</feature>
<accession>A0A8H8P0X1</accession>
<feature type="compositionally biased region" description="Low complexity" evidence="2">
    <location>
        <begin position="1669"/>
        <end position="1680"/>
    </location>
</feature>
<evidence type="ECO:0000313" key="4">
    <source>
        <dbReference type="EMBL" id="QRW23030.1"/>
    </source>
</evidence>
<feature type="compositionally biased region" description="Polar residues" evidence="2">
    <location>
        <begin position="1633"/>
        <end position="1652"/>
    </location>
</feature>
<dbReference type="GO" id="GO:0070941">
    <property type="term" value="P:eisosome assembly"/>
    <property type="evidence" value="ECO:0007669"/>
    <property type="project" value="TreeGrafter"/>
</dbReference>
<dbReference type="GeneID" id="67030345"/>
<dbReference type="GO" id="GO:0036286">
    <property type="term" value="C:eisosome filament"/>
    <property type="evidence" value="ECO:0007669"/>
    <property type="project" value="TreeGrafter"/>
</dbReference>
<dbReference type="Gene3D" id="2.100.10.30">
    <property type="entry name" value="Jacalin-like lectin domain"/>
    <property type="match status" value="2"/>
</dbReference>
<feature type="region of interest" description="Disordered" evidence="2">
    <location>
        <begin position="428"/>
        <end position="464"/>
    </location>
</feature>
<dbReference type="GO" id="GO:0005886">
    <property type="term" value="C:plasma membrane"/>
    <property type="evidence" value="ECO:0007669"/>
    <property type="project" value="TreeGrafter"/>
</dbReference>
<feature type="region of interest" description="Disordered" evidence="2">
    <location>
        <begin position="776"/>
        <end position="1059"/>
    </location>
</feature>
<feature type="compositionally biased region" description="Polar residues" evidence="2">
    <location>
        <begin position="1599"/>
        <end position="1609"/>
    </location>
</feature>
<dbReference type="SUPFAM" id="SSF51101">
    <property type="entry name" value="Mannose-binding lectins"/>
    <property type="match status" value="1"/>
</dbReference>
<keyword evidence="1" id="KW-0175">Coiled coil</keyword>
<feature type="region of interest" description="Disordered" evidence="2">
    <location>
        <begin position="1434"/>
        <end position="1652"/>
    </location>
</feature>
<feature type="region of interest" description="Disordered" evidence="2">
    <location>
        <begin position="1074"/>
        <end position="1120"/>
    </location>
</feature>
<feature type="region of interest" description="Disordered" evidence="2">
    <location>
        <begin position="1406"/>
        <end position="1425"/>
    </location>
</feature>
<dbReference type="GO" id="GO:0006897">
    <property type="term" value="P:endocytosis"/>
    <property type="evidence" value="ECO:0007669"/>
    <property type="project" value="TreeGrafter"/>
</dbReference>
<feature type="compositionally biased region" description="Polar residues" evidence="2">
    <location>
        <begin position="867"/>
        <end position="880"/>
    </location>
</feature>
<dbReference type="InterPro" id="IPR027267">
    <property type="entry name" value="AH/BAR_dom_sf"/>
</dbReference>
<dbReference type="Proteomes" id="UP000650533">
    <property type="component" value="Chromosome 9"/>
</dbReference>
<evidence type="ECO:0000313" key="5">
    <source>
        <dbReference type="Proteomes" id="UP000650533"/>
    </source>
</evidence>
<evidence type="ECO:0000256" key="2">
    <source>
        <dbReference type="SAM" id="MobiDB-lite"/>
    </source>
</evidence>
<organism evidence="4 5">
    <name type="scientific">Rhizoctonia solani</name>
    <dbReference type="NCBI Taxonomy" id="456999"/>
    <lineage>
        <taxon>Eukaryota</taxon>
        <taxon>Fungi</taxon>
        <taxon>Dikarya</taxon>
        <taxon>Basidiomycota</taxon>
        <taxon>Agaricomycotina</taxon>
        <taxon>Agaricomycetes</taxon>
        <taxon>Cantharellales</taxon>
        <taxon>Ceratobasidiaceae</taxon>
        <taxon>Rhizoctonia</taxon>
    </lineage>
</organism>
<feature type="region of interest" description="Disordered" evidence="2">
    <location>
        <begin position="1668"/>
        <end position="1726"/>
    </location>
</feature>
<protein>
    <submittedName>
        <fullName evidence="4">Proteophosphoglycan ppg4</fullName>
    </submittedName>
</protein>
<feature type="compositionally biased region" description="Low complexity" evidence="2">
    <location>
        <begin position="1043"/>
        <end position="1053"/>
    </location>
</feature>
<feature type="region of interest" description="Disordered" evidence="2">
    <location>
        <begin position="1135"/>
        <end position="1394"/>
    </location>
</feature>
<name>A0A8H8P0X1_9AGAM</name>
<feature type="compositionally biased region" description="Low complexity" evidence="2">
    <location>
        <begin position="932"/>
        <end position="953"/>
    </location>
</feature>
<dbReference type="GO" id="GO:0008289">
    <property type="term" value="F:lipid binding"/>
    <property type="evidence" value="ECO:0007669"/>
    <property type="project" value="TreeGrafter"/>
</dbReference>
<dbReference type="EMBL" id="CP059666">
    <property type="protein sequence ID" value="QRW23030.1"/>
    <property type="molecule type" value="Genomic_DNA"/>
</dbReference>
<dbReference type="KEGG" id="rsx:RhiXN_08066"/>
<dbReference type="InterPro" id="IPR001229">
    <property type="entry name" value="Jacalin-like_lectin_dom"/>
</dbReference>
<proteinExistence type="predicted"/>
<feature type="compositionally biased region" description="Low complexity" evidence="2">
    <location>
        <begin position="556"/>
        <end position="582"/>
    </location>
</feature>
<sequence length="1770" mass="186331">MIIKTTAYSTLVGGAGASQPAFDDAANDLNALHAINKIEFNSGWVVDGIRVTYSTELGLERVKVHGTFNEAHVRDKVVTIAGIAAMGLHGHPNGRYDYGDCIQKIRFRITNSKTGSERHTEYFGAAEQLQNPQEFKWEGRLSSFAGIADNSLSQVGLKGLKFGQITGKVVLAESIPYGGGRSPELMGQEYNDLQSFGAELDFQKPIKSIEVWSGQVVDGLLVTYNLADGSTKDVMHGAGGGGKTKISLSPTERIVEVNGIYGVASPTTNWGTQIQLLTLKIHDSATGFYRHTASFGIPSQSDFVQETRKDLCVRGPLVGFAGVANNSANQEHHSALLALLVRSHTSLAALSAYASTASPPVAQALRGCIQAFAAADEGLRGYAVALEGWKEELKEVKRVEDELKAVVKDKDILVNRLIKASKQKIPTSSIQAGPAPIPHGSSPSSSSFSLPTSQPYSYTPTPHATQHINSKLAQAQRELQACETHLAGKEAELAEVRRSAIAEGMARRCRAMADAGHVWRETGEVGLSTLGELSNEDASAAPPQLPHYNPPRRTFSTHSSGSSSLAPSHSASQQRHSRSQSPFSPAYSHGSRSASPGPGTYHSINGGYQHSHPLPALPERNSWHVEDTPVRRPEPSRRPISLIDPPRAPALHRRPISSHELPPLPDEVRFDIPPPHSIGHDTNEFIPLGRPVSSTDHSGSGDRWADSSSDEGGGEYRVVENEGGVGRTWEDDVDPEILRAVERMGMVVPVKEERQRQEVLRFTCLLFALILMSLRNTPPTPPDTVSSSSPARLPDVKIIEATPQKTKGKGKKKTKRTKRDEEVGQSDQPVRRSERGVLGRADDDTVVLAPTPTASARVPEPAPKVISSETSTKAIPSQPSARAIHSDTVPRAVSPRPASPAPASPVVAPRIASPAPRAVSPSPRDAPPAPVPAHRVASPSPAPAPRVASPGPSHIKPTSPVLAPTSTLSAPAPVPASVPQPTMLQIAHAPVPAHELSRPLSPISPVSILRTSSSSAPPGDPRGNDVNPDTFPALRLAAGIQDSSSSLPPSSSSKPIANEVETLSPEGIFQTSQGVAIEEPQAPSTAYNTPRPPPSLLEAAETADSPVVLDDTPAPEVPKAPLLLEVPKAASVLGSPKEATPSLLDTPKAPSTVFETPRAPPSVLDTPKAALFSPALHPESVYQTPQAIPSDIPRVPQYETPGMVQPESPRSPKSPKAQLAKPSKPTDVPKSPKAEQTGLITPMATGGSHSKSHMVASASEPLGQDRPKTKSTSKRRTVSGDDTPARKKTTKKKGHSRQTSAVESVRPSVQPRQPSAEERADLAAMLRDSDGSAPHVRFPPPSAPAASPGGTMFVASAPPPRSQPGALYLPSNGGAGGGGTTRSDVGPARGNHFDVAPSPIASALVATGLDPSSDDDHRPGNLVTVTNVNPRLVAVDNTAPGSPKRNALGRKLTKADKGQTLRVGPPPESPTRTRKPSITEEQIVPAKAKKAKSRSVDGGGLMAIVEGPGLVLPSELAARRTDSPGPGPRAESPAPVRPHTLAVPPATAVSPATTASPRPVRATSPMPLKSALRNRTPSPLPPARDAPSQPALAVPPTNAPAQSPRNSIAESIYETGEEDFDSATEGDDDRSDVTASGPSKPTSIPVPASTQVVHSPGAALAAFKDGLQASTSGGSVSTAGPKSANSTRKSVRINPAPPQMSATPTATPGLNSTRSHLGRPRSTRPALPLLAHGRAESGGDGKIAATNRSTRNMSVFEAHWRRARNIWSYE</sequence>
<feature type="compositionally biased region" description="Low complexity" evidence="2">
    <location>
        <begin position="438"/>
        <end position="462"/>
    </location>
</feature>
<feature type="coiled-coil region" evidence="1">
    <location>
        <begin position="386"/>
        <end position="416"/>
    </location>
</feature>
<gene>
    <name evidence="4" type="ORF">RhiXN_08066</name>
</gene>
<feature type="compositionally biased region" description="Acidic residues" evidence="2">
    <location>
        <begin position="1615"/>
        <end position="1630"/>
    </location>
</feature>
<evidence type="ECO:0000256" key="1">
    <source>
        <dbReference type="SAM" id="Coils"/>
    </source>
</evidence>
<feature type="compositionally biased region" description="Basic and acidic residues" evidence="2">
    <location>
        <begin position="621"/>
        <end position="637"/>
    </location>
</feature>
<evidence type="ECO:0000259" key="3">
    <source>
        <dbReference type="Pfam" id="PF01419"/>
    </source>
</evidence>
<feature type="domain" description="Jacalin-type lectin" evidence="3">
    <location>
        <begin position="199"/>
        <end position="298"/>
    </location>
</feature>
<feature type="compositionally biased region" description="Low complexity" evidence="2">
    <location>
        <begin position="1542"/>
        <end position="1557"/>
    </location>
</feature>
<dbReference type="InterPro" id="IPR028245">
    <property type="entry name" value="PIL1/LSP1"/>
</dbReference>
<feature type="compositionally biased region" description="Basic and acidic residues" evidence="2">
    <location>
        <begin position="829"/>
        <end position="843"/>
    </location>
</feature>
<feature type="compositionally biased region" description="Basic residues" evidence="2">
    <location>
        <begin position="1286"/>
        <end position="1296"/>
    </location>
</feature>
<dbReference type="InterPro" id="IPR036404">
    <property type="entry name" value="Jacalin-like_lectin_dom_sf"/>
</dbReference>
<feature type="compositionally biased region" description="Low complexity" evidence="2">
    <location>
        <begin position="962"/>
        <end position="971"/>
    </location>
</feature>